<dbReference type="EMBL" id="CAJVPQ010013939">
    <property type="protein sequence ID" value="CAG8737637.1"/>
    <property type="molecule type" value="Genomic_DNA"/>
</dbReference>
<organism evidence="1 2">
    <name type="scientific">Funneliformis caledonium</name>
    <dbReference type="NCBI Taxonomy" id="1117310"/>
    <lineage>
        <taxon>Eukaryota</taxon>
        <taxon>Fungi</taxon>
        <taxon>Fungi incertae sedis</taxon>
        <taxon>Mucoromycota</taxon>
        <taxon>Glomeromycotina</taxon>
        <taxon>Glomeromycetes</taxon>
        <taxon>Glomerales</taxon>
        <taxon>Glomeraceae</taxon>
        <taxon>Funneliformis</taxon>
    </lineage>
</organism>
<gene>
    <name evidence="1" type="ORF">FCALED_LOCUS15410</name>
</gene>
<reference evidence="1" key="1">
    <citation type="submission" date="2021-06" db="EMBL/GenBank/DDBJ databases">
        <authorList>
            <person name="Kallberg Y."/>
            <person name="Tangrot J."/>
            <person name="Rosling A."/>
        </authorList>
    </citation>
    <scope>NUCLEOTIDE SEQUENCE</scope>
    <source>
        <strain evidence="1">UK204</strain>
    </source>
</reference>
<dbReference type="AlphaFoldDB" id="A0A9N9NJM6"/>
<keyword evidence="2" id="KW-1185">Reference proteome</keyword>
<comment type="caution">
    <text evidence="1">The sequence shown here is derived from an EMBL/GenBank/DDBJ whole genome shotgun (WGS) entry which is preliminary data.</text>
</comment>
<evidence type="ECO:0000313" key="1">
    <source>
        <dbReference type="EMBL" id="CAG8737637.1"/>
    </source>
</evidence>
<name>A0A9N9NJM6_9GLOM</name>
<accession>A0A9N9NJM6</accession>
<evidence type="ECO:0000313" key="2">
    <source>
        <dbReference type="Proteomes" id="UP000789570"/>
    </source>
</evidence>
<feature type="non-terminal residue" evidence="1">
    <location>
        <position position="182"/>
    </location>
</feature>
<dbReference type="Proteomes" id="UP000789570">
    <property type="component" value="Unassembled WGS sequence"/>
</dbReference>
<sequence>MTKIFFALSDIMQTNRIYNQTSNNLPCVQPHSPYLHDIFVVTKYDFIYGNAPVICEEIVPLTVESAINFLSNSDDENNIVNTFYYIHPFTMKIFKVTLVFQCVTQVRGFSKIDQEHIKSCLTQLFGSQNSAKCKWEGESTKVLLFYLTENKEDVLLLECRGSKAGKVRMSLWNGAVTALLNK</sequence>
<proteinExistence type="predicted"/>
<protein>
    <submittedName>
        <fullName evidence="1">13040_t:CDS:1</fullName>
    </submittedName>
</protein>